<keyword evidence="1" id="KW-0472">Membrane</keyword>
<name>A0ABW4GPU3_9ACTN</name>
<keyword evidence="1" id="KW-1133">Transmembrane helix</keyword>
<accession>A0ABW4GPU3</accession>
<organism evidence="2 3">
    <name type="scientific">Nonomuraea guangzhouensis</name>
    <dbReference type="NCBI Taxonomy" id="1291555"/>
    <lineage>
        <taxon>Bacteria</taxon>
        <taxon>Bacillati</taxon>
        <taxon>Actinomycetota</taxon>
        <taxon>Actinomycetes</taxon>
        <taxon>Streptosporangiales</taxon>
        <taxon>Streptosporangiaceae</taxon>
        <taxon>Nonomuraea</taxon>
    </lineage>
</organism>
<dbReference type="Proteomes" id="UP001597097">
    <property type="component" value="Unassembled WGS sequence"/>
</dbReference>
<keyword evidence="3" id="KW-1185">Reference proteome</keyword>
<keyword evidence="1" id="KW-0812">Transmembrane</keyword>
<sequence>MDGTDFVEGLTAAGLLDPPAGVLPLAVSLGRWALTQLGGSAIGSSGFWEALAVAVYILVQLGLPPLLALRERRLRRAGELL</sequence>
<protein>
    <submittedName>
        <fullName evidence="2">Uncharacterized protein</fullName>
    </submittedName>
</protein>
<dbReference type="EMBL" id="JBHUCM010000044">
    <property type="protein sequence ID" value="MFD1544555.1"/>
    <property type="molecule type" value="Genomic_DNA"/>
</dbReference>
<proteinExistence type="predicted"/>
<dbReference type="RefSeq" id="WP_219529296.1">
    <property type="nucleotide sequence ID" value="NZ_JAHKRM010000006.1"/>
</dbReference>
<gene>
    <name evidence="2" type="ORF">ACFSJ0_46460</name>
</gene>
<evidence type="ECO:0000256" key="1">
    <source>
        <dbReference type="SAM" id="Phobius"/>
    </source>
</evidence>
<feature type="transmembrane region" description="Helical" evidence="1">
    <location>
        <begin position="47"/>
        <end position="69"/>
    </location>
</feature>
<comment type="caution">
    <text evidence="2">The sequence shown here is derived from an EMBL/GenBank/DDBJ whole genome shotgun (WGS) entry which is preliminary data.</text>
</comment>
<evidence type="ECO:0000313" key="2">
    <source>
        <dbReference type="EMBL" id="MFD1544555.1"/>
    </source>
</evidence>
<evidence type="ECO:0000313" key="3">
    <source>
        <dbReference type="Proteomes" id="UP001597097"/>
    </source>
</evidence>
<reference evidence="3" key="1">
    <citation type="journal article" date="2019" name="Int. J. Syst. Evol. Microbiol.">
        <title>The Global Catalogue of Microorganisms (GCM) 10K type strain sequencing project: providing services to taxonomists for standard genome sequencing and annotation.</title>
        <authorList>
            <consortium name="The Broad Institute Genomics Platform"/>
            <consortium name="The Broad Institute Genome Sequencing Center for Infectious Disease"/>
            <person name="Wu L."/>
            <person name="Ma J."/>
        </authorList>
    </citation>
    <scope>NUCLEOTIDE SEQUENCE [LARGE SCALE GENOMIC DNA]</scope>
    <source>
        <strain evidence="3">CGMCC 1.15399</strain>
    </source>
</reference>